<dbReference type="EMBL" id="VCEJ01000004">
    <property type="protein sequence ID" value="TLV01222.1"/>
    <property type="molecule type" value="Genomic_DNA"/>
</dbReference>
<evidence type="ECO:0000313" key="1">
    <source>
        <dbReference type="EMBL" id="TLV01222.1"/>
    </source>
</evidence>
<evidence type="ECO:0008006" key="3">
    <source>
        <dbReference type="Google" id="ProtNLM"/>
    </source>
</evidence>
<proteinExistence type="predicted"/>
<accession>A0A5R9KY29</accession>
<keyword evidence="2" id="KW-1185">Reference proteome</keyword>
<protein>
    <recommendedName>
        <fullName evidence="3">AlgX/AlgJ SGNH hydrolase-like domain-containing protein</fullName>
    </recommendedName>
</protein>
<evidence type="ECO:0000313" key="2">
    <source>
        <dbReference type="Proteomes" id="UP000306402"/>
    </source>
</evidence>
<dbReference type="RefSeq" id="WP_138366593.1">
    <property type="nucleotide sequence ID" value="NZ_VCEJ01000004.1"/>
</dbReference>
<gene>
    <name evidence="1" type="ORF">FEN17_17390</name>
</gene>
<dbReference type="Proteomes" id="UP000306402">
    <property type="component" value="Unassembled WGS sequence"/>
</dbReference>
<dbReference type="AlphaFoldDB" id="A0A5R9KY29"/>
<organism evidence="1 2">
    <name type="scientific">Dyadobacter luticola</name>
    <dbReference type="NCBI Taxonomy" id="1979387"/>
    <lineage>
        <taxon>Bacteria</taxon>
        <taxon>Pseudomonadati</taxon>
        <taxon>Bacteroidota</taxon>
        <taxon>Cytophagia</taxon>
        <taxon>Cytophagales</taxon>
        <taxon>Spirosomataceae</taxon>
        <taxon>Dyadobacter</taxon>
    </lineage>
</organism>
<dbReference type="OrthoDB" id="961233at2"/>
<name>A0A5R9KY29_9BACT</name>
<reference evidence="1 2" key="1">
    <citation type="submission" date="2019-05" db="EMBL/GenBank/DDBJ databases">
        <authorList>
            <person name="Qu J.-H."/>
        </authorList>
    </citation>
    <scope>NUCLEOTIDE SEQUENCE [LARGE SCALE GENOMIC DNA]</scope>
    <source>
        <strain evidence="1 2">T17</strain>
    </source>
</reference>
<comment type="caution">
    <text evidence="1">The sequence shown here is derived from an EMBL/GenBank/DDBJ whole genome shotgun (WGS) entry which is preliminary data.</text>
</comment>
<sequence length="341" mass="38765">MKFLKYAFLVLGCIVWAVGLSPALFSKTIGWGISSDGYEYGDLYRLSNLSKFKDPRKFCTGYTPPAKAAHSKKVHLFIIGDSFTEEQRVDKKDFAVDSYTHIKWNNILHVKLDTTETNILLVESVERHFREKMVGPITNFVADTATFVQTYGQDRFVTKLDDAFRTTSVNDRLDGLLFQNAFFLGLKQRKADFTSNLFNRVNTSTTMVNDGRDLVYFMDTDTSITSSFHELADTEVDSIVKNINKSRDLAMSIGFDQVILSVIPNKVSVVDPGYDTYNHLIERVYRHPGLHVPVIDVLPEYQKMGSSAYLKGDSHWTCEGQSIWLDKVNRLINVLVGQPRL</sequence>